<dbReference type="InterPro" id="IPR008984">
    <property type="entry name" value="SMAD_FHA_dom_sf"/>
</dbReference>
<dbReference type="SUPFAM" id="SSF49879">
    <property type="entry name" value="SMAD/FHA domain"/>
    <property type="match status" value="1"/>
</dbReference>
<dbReference type="PANTHER" id="PTHR22593:SF14">
    <property type="entry name" value="PIN DOMAIN-CONTAINING PROTEIN"/>
    <property type="match status" value="1"/>
</dbReference>
<dbReference type="Pfam" id="PF00498">
    <property type="entry name" value="FHA"/>
    <property type="match status" value="1"/>
</dbReference>
<keyword evidence="3" id="KW-1185">Reference proteome</keyword>
<evidence type="ECO:0000259" key="1">
    <source>
        <dbReference type="PROSITE" id="PS50006"/>
    </source>
</evidence>
<dbReference type="Gene3D" id="3.40.50.1010">
    <property type="entry name" value="5'-nuclease"/>
    <property type="match status" value="1"/>
</dbReference>
<dbReference type="EMBL" id="JAAMPC010000006">
    <property type="protein sequence ID" value="KAG2306850.1"/>
    <property type="molecule type" value="Genomic_DNA"/>
</dbReference>
<dbReference type="Pfam" id="PF13638">
    <property type="entry name" value="PIN_4"/>
    <property type="match status" value="1"/>
</dbReference>
<dbReference type="OrthoDB" id="444265at2759"/>
<accession>A0A8X7SJY2</accession>
<dbReference type="InterPro" id="IPR002716">
    <property type="entry name" value="PIN_dom"/>
</dbReference>
<dbReference type="Proteomes" id="UP000886595">
    <property type="component" value="Unassembled WGS sequence"/>
</dbReference>
<dbReference type="PANTHER" id="PTHR22593">
    <property type="entry name" value="TRANSMEMBRANE PROTEIN 18"/>
    <property type="match status" value="1"/>
</dbReference>
<evidence type="ECO:0000313" key="2">
    <source>
        <dbReference type="EMBL" id="KAG2306850.1"/>
    </source>
</evidence>
<evidence type="ECO:0000313" key="3">
    <source>
        <dbReference type="Proteomes" id="UP000886595"/>
    </source>
</evidence>
<sequence length="436" mass="49089">MDVEEKAMEKTIPVFTVLKNGAILMITFVTNSHSEEEQILQVGRHPCCDIPLTHRSISSYHLQIRSLPSRQKLFVTDLSSRHGTWVRDQKVEPGACVEVKEGDVIRIGCSTRLYRLNWIPVSLAYAKDNLLLHRMIEAHNQESQAVTASVDDDIDGHLDVTYGSSVSSDDEDTRDLSLPLQSDEDFHTLSKVKNEPKKKSSSYVDASAKNNISKDICSSNLSEGENKLKWTIVLDTSSLLDKESRQPLHLLQGLKGTHLVVPRTVLRELKETKRTWSLLFRRRAEIASSALDWIQACIADTKSWIQLQSLSEETKVTPQSNGPTSEDQVLACALLYRNRNISQKLVLLSNDVTLKIKAMAEDVICETPHEFYESLKNPSSERFMWPESLPRGRSWSSVHDVVVRDSYTNPRKKKPTFNGESGEATPAKGLKLIIAP</sequence>
<organism evidence="2 3">
    <name type="scientific">Brassica carinata</name>
    <name type="common">Ethiopian mustard</name>
    <name type="synonym">Abyssinian cabbage</name>
    <dbReference type="NCBI Taxonomy" id="52824"/>
    <lineage>
        <taxon>Eukaryota</taxon>
        <taxon>Viridiplantae</taxon>
        <taxon>Streptophyta</taxon>
        <taxon>Embryophyta</taxon>
        <taxon>Tracheophyta</taxon>
        <taxon>Spermatophyta</taxon>
        <taxon>Magnoliopsida</taxon>
        <taxon>eudicotyledons</taxon>
        <taxon>Gunneridae</taxon>
        <taxon>Pentapetalae</taxon>
        <taxon>rosids</taxon>
        <taxon>malvids</taxon>
        <taxon>Brassicales</taxon>
        <taxon>Brassicaceae</taxon>
        <taxon>Brassiceae</taxon>
        <taxon>Brassica</taxon>
    </lineage>
</organism>
<proteinExistence type="predicted"/>
<dbReference type="GO" id="GO:0031965">
    <property type="term" value="C:nuclear membrane"/>
    <property type="evidence" value="ECO:0007669"/>
    <property type="project" value="TreeGrafter"/>
</dbReference>
<gene>
    <name evidence="2" type="ORF">Bca52824_026598</name>
</gene>
<reference evidence="2 3" key="1">
    <citation type="submission" date="2020-02" db="EMBL/GenBank/DDBJ databases">
        <authorList>
            <person name="Ma Q."/>
            <person name="Huang Y."/>
            <person name="Song X."/>
            <person name="Pei D."/>
        </authorList>
    </citation>
    <scope>NUCLEOTIDE SEQUENCE [LARGE SCALE GENOMIC DNA]</scope>
    <source>
        <strain evidence="2">Sxm20200214</strain>
        <tissue evidence="2">Leaf</tissue>
    </source>
</reference>
<comment type="caution">
    <text evidence="2">The sequence shown here is derived from an EMBL/GenBank/DDBJ whole genome shotgun (WGS) entry which is preliminary data.</text>
</comment>
<dbReference type="PROSITE" id="PS50006">
    <property type="entry name" value="FHA_DOMAIN"/>
    <property type="match status" value="1"/>
</dbReference>
<dbReference type="InterPro" id="IPR000253">
    <property type="entry name" value="FHA_dom"/>
</dbReference>
<dbReference type="SMART" id="SM00240">
    <property type="entry name" value="FHA"/>
    <property type="match status" value="1"/>
</dbReference>
<dbReference type="Gene3D" id="2.60.200.20">
    <property type="match status" value="1"/>
</dbReference>
<dbReference type="InterPro" id="IPR029060">
    <property type="entry name" value="PIN-like_dom_sf"/>
</dbReference>
<dbReference type="AlphaFoldDB" id="A0A8X7SJY2"/>
<name>A0A8X7SJY2_BRACI</name>
<dbReference type="SUPFAM" id="SSF88723">
    <property type="entry name" value="PIN domain-like"/>
    <property type="match status" value="1"/>
</dbReference>
<feature type="domain" description="FHA" evidence="1">
    <location>
        <begin position="40"/>
        <end position="91"/>
    </location>
</feature>
<protein>
    <recommendedName>
        <fullName evidence="1">FHA domain-containing protein</fullName>
    </recommendedName>
</protein>